<dbReference type="Proteomes" id="UP000654345">
    <property type="component" value="Unassembled WGS sequence"/>
</dbReference>
<accession>A0ABQ3UZ77</accession>
<dbReference type="InterPro" id="IPR002347">
    <property type="entry name" value="SDR_fam"/>
</dbReference>
<keyword evidence="2" id="KW-1185">Reference proteome</keyword>
<dbReference type="Pfam" id="PF13561">
    <property type="entry name" value="adh_short_C2"/>
    <property type="match status" value="1"/>
</dbReference>
<dbReference type="SUPFAM" id="SSF51735">
    <property type="entry name" value="NAD(P)-binding Rossmann-fold domains"/>
    <property type="match status" value="1"/>
</dbReference>
<proteinExistence type="predicted"/>
<organism evidence="1 2">
    <name type="scientific">Ktedonobacter robiniae</name>
    <dbReference type="NCBI Taxonomy" id="2778365"/>
    <lineage>
        <taxon>Bacteria</taxon>
        <taxon>Bacillati</taxon>
        <taxon>Chloroflexota</taxon>
        <taxon>Ktedonobacteria</taxon>
        <taxon>Ktedonobacterales</taxon>
        <taxon>Ktedonobacteraceae</taxon>
        <taxon>Ktedonobacter</taxon>
    </lineage>
</organism>
<comment type="caution">
    <text evidence="1">The sequence shown here is derived from an EMBL/GenBank/DDBJ whole genome shotgun (WGS) entry which is preliminary data.</text>
</comment>
<protein>
    <recommendedName>
        <fullName evidence="3">Short-chain dehydrogenase</fullName>
    </recommendedName>
</protein>
<evidence type="ECO:0000313" key="1">
    <source>
        <dbReference type="EMBL" id="GHO58154.1"/>
    </source>
</evidence>
<gene>
    <name evidence="1" type="ORF">KSB_66290</name>
</gene>
<reference evidence="1 2" key="1">
    <citation type="journal article" date="2021" name="Int. J. Syst. Evol. Microbiol.">
        <title>Reticulibacter mediterranei gen. nov., sp. nov., within the new family Reticulibacteraceae fam. nov., and Ktedonospora formicarum gen. nov., sp. nov., Ktedonobacter robiniae sp. nov., Dictyobacter formicarum sp. nov. and Dictyobacter arantiisoli sp. nov., belonging to the class Ktedonobacteria.</title>
        <authorList>
            <person name="Yabe S."/>
            <person name="Zheng Y."/>
            <person name="Wang C.M."/>
            <person name="Sakai Y."/>
            <person name="Abe K."/>
            <person name="Yokota A."/>
            <person name="Donadio S."/>
            <person name="Cavaletti L."/>
            <person name="Monciardini P."/>
        </authorList>
    </citation>
    <scope>NUCLEOTIDE SEQUENCE [LARGE SCALE GENOMIC DNA]</scope>
    <source>
        <strain evidence="1 2">SOSP1-30</strain>
    </source>
</reference>
<dbReference type="EMBL" id="BNJG01000002">
    <property type="protein sequence ID" value="GHO58154.1"/>
    <property type="molecule type" value="Genomic_DNA"/>
</dbReference>
<name>A0ABQ3UZ77_9CHLR</name>
<evidence type="ECO:0008006" key="3">
    <source>
        <dbReference type="Google" id="ProtNLM"/>
    </source>
</evidence>
<evidence type="ECO:0000313" key="2">
    <source>
        <dbReference type="Proteomes" id="UP000654345"/>
    </source>
</evidence>
<dbReference type="InterPro" id="IPR036291">
    <property type="entry name" value="NAD(P)-bd_dom_sf"/>
</dbReference>
<dbReference type="Gene3D" id="3.40.50.720">
    <property type="entry name" value="NAD(P)-binding Rossmann-like Domain"/>
    <property type="match status" value="1"/>
</dbReference>
<sequence length="86" mass="9480">MTKEMTVNPAVEKTINDSVLLRRIGTADEIAFAALFLASDESSYITGTDLVVDGGFYAPGPYLTNERQAHMLEILQKKMGLDERAE</sequence>